<name>A0ACC2P6J9_9HYME</name>
<evidence type="ECO:0000313" key="2">
    <source>
        <dbReference type="Proteomes" id="UP001239111"/>
    </source>
</evidence>
<comment type="caution">
    <text evidence="1">The sequence shown here is derived from an EMBL/GenBank/DDBJ whole genome shotgun (WGS) entry which is preliminary data.</text>
</comment>
<dbReference type="EMBL" id="CM056742">
    <property type="protein sequence ID" value="KAJ8679041.1"/>
    <property type="molecule type" value="Genomic_DNA"/>
</dbReference>
<sequence>METDSSFSSYRKKCITECTGFWDIPSPWWQASTVSIGLGLAIAVIGALTLLAAASSFLPYVLSKPKHTKLLGSFQLLAATMICGGLVMYPLGWDNREVRESCGKGANVYNLGELPA</sequence>
<accession>A0ACC2P6J9</accession>
<dbReference type="Proteomes" id="UP001239111">
    <property type="component" value="Chromosome 2"/>
</dbReference>
<keyword evidence="2" id="KW-1185">Reference proteome</keyword>
<organism evidence="1 2">
    <name type="scientific">Eretmocerus hayati</name>
    <dbReference type="NCBI Taxonomy" id="131215"/>
    <lineage>
        <taxon>Eukaryota</taxon>
        <taxon>Metazoa</taxon>
        <taxon>Ecdysozoa</taxon>
        <taxon>Arthropoda</taxon>
        <taxon>Hexapoda</taxon>
        <taxon>Insecta</taxon>
        <taxon>Pterygota</taxon>
        <taxon>Neoptera</taxon>
        <taxon>Endopterygota</taxon>
        <taxon>Hymenoptera</taxon>
        <taxon>Apocrita</taxon>
        <taxon>Proctotrupomorpha</taxon>
        <taxon>Chalcidoidea</taxon>
        <taxon>Aphelinidae</taxon>
        <taxon>Aphelininae</taxon>
        <taxon>Eretmocerus</taxon>
    </lineage>
</organism>
<proteinExistence type="predicted"/>
<evidence type="ECO:0000313" key="1">
    <source>
        <dbReference type="EMBL" id="KAJ8679041.1"/>
    </source>
</evidence>
<protein>
    <submittedName>
        <fullName evidence="1">Uncharacterized protein</fullName>
    </submittedName>
</protein>
<reference evidence="1" key="1">
    <citation type="submission" date="2023-04" db="EMBL/GenBank/DDBJ databases">
        <title>A chromosome-level genome assembly of the parasitoid wasp Eretmocerus hayati.</title>
        <authorList>
            <person name="Zhong Y."/>
            <person name="Liu S."/>
            <person name="Liu Y."/>
        </authorList>
    </citation>
    <scope>NUCLEOTIDE SEQUENCE</scope>
    <source>
        <strain evidence="1">ZJU_SS_LIU_2023</strain>
    </source>
</reference>
<gene>
    <name evidence="1" type="ORF">QAD02_014828</name>
</gene>